<proteinExistence type="predicted"/>
<dbReference type="Pfam" id="PF05685">
    <property type="entry name" value="Uma2"/>
    <property type="match status" value="1"/>
</dbReference>
<dbReference type="RefSeq" id="WP_248669434.1">
    <property type="nucleotide sequence ID" value="NZ_JALPRX010000120.1"/>
</dbReference>
<feature type="domain" description="Putative restriction endonuclease" evidence="1">
    <location>
        <begin position="3"/>
        <end position="87"/>
    </location>
</feature>
<dbReference type="Proteomes" id="UP001139516">
    <property type="component" value="Unassembled WGS sequence"/>
</dbReference>
<reference evidence="2" key="1">
    <citation type="submission" date="2022-04" db="EMBL/GenBank/DDBJ databases">
        <title>Roseomonas acroporae sp. nov., isolated from coral Acropora digitifera.</title>
        <authorList>
            <person name="Sun H."/>
        </authorList>
    </citation>
    <scope>NUCLEOTIDE SEQUENCE</scope>
    <source>
        <strain evidence="2">NAR14</strain>
    </source>
</reference>
<protein>
    <submittedName>
        <fullName evidence="2">Uma2 family endonuclease</fullName>
    </submittedName>
</protein>
<organism evidence="2 3">
    <name type="scientific">Roseomonas acroporae</name>
    <dbReference type="NCBI Taxonomy" id="2937791"/>
    <lineage>
        <taxon>Bacteria</taxon>
        <taxon>Pseudomonadati</taxon>
        <taxon>Pseudomonadota</taxon>
        <taxon>Alphaproteobacteria</taxon>
        <taxon>Acetobacterales</taxon>
        <taxon>Roseomonadaceae</taxon>
        <taxon>Roseomonas</taxon>
    </lineage>
</organism>
<dbReference type="Gene3D" id="3.90.1570.10">
    <property type="entry name" value="tt1808, chain A"/>
    <property type="match status" value="1"/>
</dbReference>
<keyword evidence="2" id="KW-0378">Hydrolase</keyword>
<dbReference type="SUPFAM" id="SSF52980">
    <property type="entry name" value="Restriction endonuclease-like"/>
    <property type="match status" value="1"/>
</dbReference>
<dbReference type="GO" id="GO:0004519">
    <property type="term" value="F:endonuclease activity"/>
    <property type="evidence" value="ECO:0007669"/>
    <property type="project" value="UniProtKB-KW"/>
</dbReference>
<dbReference type="PANTHER" id="PTHR36558:SF1">
    <property type="entry name" value="RESTRICTION ENDONUCLEASE DOMAIN-CONTAINING PROTEIN-RELATED"/>
    <property type="match status" value="1"/>
</dbReference>
<dbReference type="InterPro" id="IPR012296">
    <property type="entry name" value="Nuclease_put_TT1808"/>
</dbReference>
<evidence type="ECO:0000313" key="3">
    <source>
        <dbReference type="Proteomes" id="UP001139516"/>
    </source>
</evidence>
<evidence type="ECO:0000259" key="1">
    <source>
        <dbReference type="Pfam" id="PF05685"/>
    </source>
</evidence>
<gene>
    <name evidence="2" type="ORF">M0638_23725</name>
</gene>
<dbReference type="EMBL" id="JALPRX010000120">
    <property type="protein sequence ID" value="MCK8787384.1"/>
    <property type="molecule type" value="Genomic_DNA"/>
</dbReference>
<dbReference type="AlphaFoldDB" id="A0A9X1YAX0"/>
<accession>A0A9X1YAX0</accession>
<dbReference type="InterPro" id="IPR011335">
    <property type="entry name" value="Restrct_endonuc-II-like"/>
</dbReference>
<name>A0A9X1YAX0_9PROT</name>
<keyword evidence="3" id="KW-1185">Reference proteome</keyword>
<keyword evidence="2" id="KW-0255">Endonuclease</keyword>
<dbReference type="PANTHER" id="PTHR36558">
    <property type="entry name" value="GLR1098 PROTEIN"/>
    <property type="match status" value="1"/>
</dbReference>
<dbReference type="InterPro" id="IPR008538">
    <property type="entry name" value="Uma2"/>
</dbReference>
<keyword evidence="2" id="KW-0540">Nuclease</keyword>
<sequence>MEIGEDTDYEPDAVVNCGEPMPDDAVAAPNPVIVVEVLSPSTRAVDTGAKLADYFRLPSVMHYLILRADRPQVIHHRRSGPSLLTEIVTTGAISLDPPGIVIGIDEIYPSPTR</sequence>
<evidence type="ECO:0000313" key="2">
    <source>
        <dbReference type="EMBL" id="MCK8787384.1"/>
    </source>
</evidence>
<comment type="caution">
    <text evidence="2">The sequence shown here is derived from an EMBL/GenBank/DDBJ whole genome shotgun (WGS) entry which is preliminary data.</text>
</comment>
<dbReference type="CDD" id="cd06260">
    <property type="entry name" value="DUF820-like"/>
    <property type="match status" value="1"/>
</dbReference>